<sequence>MKTLGIIGGMSPESTITYYQQINRLVNQKLGGNHSAPLLMVSVEFEQIVQCQKSGDWQKAGEILAQAGQKLEQMGADAVLLATNTMHKVAPQIMEQINVPFLHILDATANVIKTKGLYKIAVLGTAFTMQDEFYRNGLTQRGIEMLVPDAKNQQEIHRIIFAELCVGKILPTSKQFYLQTIAELAQQGAEGVILGCTEIGLLVQQNDTVLTLFDTAQLHSEMAVGFILGDEL</sequence>
<protein>
    <submittedName>
        <fullName evidence="3">Aspartate racemase</fullName>
    </submittedName>
</protein>
<comment type="similarity">
    <text evidence="1">Belongs to the aspartate/glutamate racemases family.</text>
</comment>
<dbReference type="PANTHER" id="PTHR21198:SF7">
    <property type="entry name" value="ASPARTATE-GLUTAMATE RACEMASE FAMILY"/>
    <property type="match status" value="1"/>
</dbReference>
<evidence type="ECO:0000256" key="2">
    <source>
        <dbReference type="ARBA" id="ARBA00023235"/>
    </source>
</evidence>
<dbReference type="InterPro" id="IPR015942">
    <property type="entry name" value="Asp/Glu/hydantoin_racemase"/>
</dbReference>
<dbReference type="AlphaFoldDB" id="A0A4R1KQ17"/>
<dbReference type="EMBL" id="SMGJ01000008">
    <property type="protein sequence ID" value="TCK67062.1"/>
    <property type="molecule type" value="Genomic_DNA"/>
</dbReference>
<dbReference type="InterPro" id="IPR001920">
    <property type="entry name" value="Asp/Glu_race"/>
</dbReference>
<gene>
    <name evidence="3" type="ORF">EV692_2187</name>
</gene>
<dbReference type="NCBIfam" id="TIGR00035">
    <property type="entry name" value="asp_race"/>
    <property type="match status" value="1"/>
</dbReference>
<proteinExistence type="inferred from homology"/>
<evidence type="ECO:0000313" key="3">
    <source>
        <dbReference type="EMBL" id="TCK67062.1"/>
    </source>
</evidence>
<dbReference type="InterPro" id="IPR033134">
    <property type="entry name" value="Asp/Glu_racemase_AS_2"/>
</dbReference>
<dbReference type="PANTHER" id="PTHR21198">
    <property type="entry name" value="GLUTAMATE RACEMASE"/>
    <property type="match status" value="1"/>
</dbReference>
<dbReference type="Gene3D" id="3.40.50.1860">
    <property type="match status" value="2"/>
</dbReference>
<dbReference type="InterPro" id="IPR004380">
    <property type="entry name" value="Asp_race"/>
</dbReference>
<dbReference type="Pfam" id="PF01177">
    <property type="entry name" value="Asp_Glu_race"/>
    <property type="match status" value="1"/>
</dbReference>
<name>A0A4R1KQ17_9PAST</name>
<organism evidence="3 4">
    <name type="scientific">Lonepinella koalarum</name>
    <dbReference type="NCBI Taxonomy" id="53417"/>
    <lineage>
        <taxon>Bacteria</taxon>
        <taxon>Pseudomonadati</taxon>
        <taxon>Pseudomonadota</taxon>
        <taxon>Gammaproteobacteria</taxon>
        <taxon>Pasteurellales</taxon>
        <taxon>Pasteurellaceae</taxon>
        <taxon>Lonepinella</taxon>
    </lineage>
</organism>
<accession>A0A4R1KQ17</accession>
<comment type="caution">
    <text evidence="3">The sequence shown here is derived from an EMBL/GenBank/DDBJ whole genome shotgun (WGS) entry which is preliminary data.</text>
</comment>
<dbReference type="PROSITE" id="PS00924">
    <property type="entry name" value="ASP_GLU_RACEMASE_2"/>
    <property type="match status" value="1"/>
</dbReference>
<keyword evidence="2" id="KW-0413">Isomerase</keyword>
<dbReference type="Proteomes" id="UP000295496">
    <property type="component" value="Unassembled WGS sequence"/>
</dbReference>
<dbReference type="RefSeq" id="WP_132302752.1">
    <property type="nucleotide sequence ID" value="NZ_CP170642.1"/>
</dbReference>
<keyword evidence="4" id="KW-1185">Reference proteome</keyword>
<dbReference type="GO" id="GO:0047661">
    <property type="term" value="F:amino-acid racemase activity"/>
    <property type="evidence" value="ECO:0007669"/>
    <property type="project" value="InterPro"/>
</dbReference>
<reference evidence="3 4" key="1">
    <citation type="submission" date="2019-03" db="EMBL/GenBank/DDBJ databases">
        <title>Genomic Encyclopedia of Type Strains, Phase IV (KMG-IV): sequencing the most valuable type-strain genomes for metagenomic binning, comparative biology and taxonomic classification.</title>
        <authorList>
            <person name="Goeker M."/>
        </authorList>
    </citation>
    <scope>NUCLEOTIDE SEQUENCE [LARGE SCALE GENOMIC DNA]</scope>
    <source>
        <strain evidence="3 4">DSM 10053</strain>
    </source>
</reference>
<dbReference type="SUPFAM" id="SSF53681">
    <property type="entry name" value="Aspartate/glutamate racemase"/>
    <property type="match status" value="2"/>
</dbReference>
<evidence type="ECO:0000313" key="4">
    <source>
        <dbReference type="Proteomes" id="UP000295496"/>
    </source>
</evidence>
<evidence type="ECO:0000256" key="1">
    <source>
        <dbReference type="ARBA" id="ARBA00007847"/>
    </source>
</evidence>